<accession>A0A7G6U3J6</accession>
<dbReference type="Pfam" id="PF08734">
    <property type="entry name" value="GYD"/>
    <property type="match status" value="1"/>
</dbReference>
<name>A0A7G6U3J6_9BRAD</name>
<evidence type="ECO:0000313" key="1">
    <source>
        <dbReference type="EMBL" id="QND73578.1"/>
    </source>
</evidence>
<evidence type="ECO:0000313" key="2">
    <source>
        <dbReference type="Proteomes" id="UP000515291"/>
    </source>
</evidence>
<sequence length="110" mass="11631">MPLYMYQAAYTPESWAAQMKNPQNRVESVGRQTTEAVGGTLIGGWYCLGEYDVMLIADVPDIESMAAIAVAIAAGGAIKSSQTTALMTGAELVAALKKSESVVKGYKPAR</sequence>
<gene>
    <name evidence="1" type="ORF">HB776_22020</name>
</gene>
<organism evidence="1 2">
    <name type="scientific">Tardiphaga robiniae</name>
    <dbReference type="NCBI Taxonomy" id="943830"/>
    <lineage>
        <taxon>Bacteria</taxon>
        <taxon>Pseudomonadati</taxon>
        <taxon>Pseudomonadota</taxon>
        <taxon>Alphaproteobacteria</taxon>
        <taxon>Hyphomicrobiales</taxon>
        <taxon>Nitrobacteraceae</taxon>
        <taxon>Tardiphaga</taxon>
    </lineage>
</organism>
<dbReference type="AlphaFoldDB" id="A0A7G6U3J6"/>
<reference evidence="2" key="1">
    <citation type="journal article" date="2020" name="Mol. Plant Microbe">
        <title>Rhizobial microsymbionts of the narrowly endemic Oxytropis species growing in Kamchatka are characterized by significant genetic diversity and possess a set of genes that are associated with T3SS and T6SS secretion systems and can affect the development of symbiosis.</title>
        <authorList>
            <person name="Safronova V."/>
            <person name="Guro P."/>
            <person name="Sazanova A."/>
            <person name="Kuznetsova I."/>
            <person name="Belimov A."/>
            <person name="Yakubov V."/>
            <person name="Chirak E."/>
            <person name="Afonin A."/>
            <person name="Gogolev Y."/>
            <person name="Andronov E."/>
            <person name="Tikhonovich I."/>
        </authorList>
    </citation>
    <scope>NUCLEOTIDE SEQUENCE [LARGE SCALE GENOMIC DNA]</scope>
    <source>
        <strain evidence="2">581</strain>
    </source>
</reference>
<dbReference type="InterPro" id="IPR014845">
    <property type="entry name" value="GYD/TTHA1554"/>
</dbReference>
<dbReference type="Proteomes" id="UP000515291">
    <property type="component" value="Chromosome"/>
</dbReference>
<dbReference type="EMBL" id="CP050292">
    <property type="protein sequence ID" value="QND73578.1"/>
    <property type="molecule type" value="Genomic_DNA"/>
</dbReference>
<dbReference type="RefSeq" id="WP_184512264.1">
    <property type="nucleotide sequence ID" value="NZ_CP050292.1"/>
</dbReference>
<dbReference type="KEGG" id="trb:HB776_22020"/>
<proteinExistence type="predicted"/>
<protein>
    <submittedName>
        <fullName evidence="1">GYD domain-containing protein</fullName>
    </submittedName>
</protein>